<dbReference type="InterPro" id="IPR032710">
    <property type="entry name" value="NTF2-like_dom_sf"/>
</dbReference>
<proteinExistence type="predicted"/>
<evidence type="ECO:0000256" key="1">
    <source>
        <dbReference type="SAM" id="MobiDB-lite"/>
    </source>
</evidence>
<dbReference type="Proteomes" id="UP000467124">
    <property type="component" value="Unassembled WGS sequence"/>
</dbReference>
<dbReference type="RefSeq" id="WP_042284869.1">
    <property type="nucleotide sequence ID" value="NZ_BAZE01000012.1"/>
</dbReference>
<dbReference type="SUPFAM" id="SSF54427">
    <property type="entry name" value="NTF2-like"/>
    <property type="match status" value="1"/>
</dbReference>
<reference evidence="2 3" key="1">
    <citation type="journal article" date="2019" name="Nat. Commun.">
        <title>The antimicrobial potential of Streptomyces from insect microbiomes.</title>
        <authorList>
            <person name="Chevrette M.G."/>
            <person name="Carlson C.M."/>
            <person name="Ortega H.E."/>
            <person name="Thomas C."/>
            <person name="Ananiev G.E."/>
            <person name="Barns K.J."/>
            <person name="Book A.J."/>
            <person name="Cagnazzo J."/>
            <person name="Carlos C."/>
            <person name="Flanigan W."/>
            <person name="Grubbs K.J."/>
            <person name="Horn H.A."/>
            <person name="Hoffmann F.M."/>
            <person name="Klassen J.L."/>
            <person name="Knack J.J."/>
            <person name="Lewin G.R."/>
            <person name="McDonald B.R."/>
            <person name="Muller L."/>
            <person name="Melo W.G.P."/>
            <person name="Pinto-Tomas A.A."/>
            <person name="Schmitz A."/>
            <person name="Wendt-Pienkowski E."/>
            <person name="Wildman S."/>
            <person name="Zhao M."/>
            <person name="Zhang F."/>
            <person name="Bugni T.S."/>
            <person name="Andes D.R."/>
            <person name="Pupo M.T."/>
            <person name="Currie C.R."/>
        </authorList>
    </citation>
    <scope>NUCLEOTIDE SEQUENCE [LARGE SCALE GENOMIC DNA]</scope>
    <source>
        <strain evidence="2 3">SID5840</strain>
    </source>
</reference>
<dbReference type="GeneID" id="91393513"/>
<evidence type="ECO:0000313" key="2">
    <source>
        <dbReference type="EMBL" id="MYR31490.1"/>
    </source>
</evidence>
<dbReference type="PROSITE" id="PS51257">
    <property type="entry name" value="PROKAR_LIPOPROTEIN"/>
    <property type="match status" value="1"/>
</dbReference>
<dbReference type="AlphaFoldDB" id="A0A7K2IND7"/>
<feature type="compositionally biased region" description="Basic and acidic residues" evidence="1">
    <location>
        <begin position="140"/>
        <end position="149"/>
    </location>
</feature>
<organism evidence="2 3">
    <name type="scientific">Nocardiopsis alba</name>
    <dbReference type="NCBI Taxonomy" id="53437"/>
    <lineage>
        <taxon>Bacteria</taxon>
        <taxon>Bacillati</taxon>
        <taxon>Actinomycetota</taxon>
        <taxon>Actinomycetes</taxon>
        <taxon>Streptosporangiales</taxon>
        <taxon>Nocardiopsidaceae</taxon>
        <taxon>Nocardiopsis</taxon>
    </lineage>
</organism>
<evidence type="ECO:0000313" key="3">
    <source>
        <dbReference type="Proteomes" id="UP000467124"/>
    </source>
</evidence>
<comment type="caution">
    <text evidence="2">The sequence shown here is derived from an EMBL/GenBank/DDBJ whole genome shotgun (WGS) entry which is preliminary data.</text>
</comment>
<dbReference type="EMBL" id="WWHY01000001">
    <property type="protein sequence ID" value="MYR31490.1"/>
    <property type="molecule type" value="Genomic_DNA"/>
</dbReference>
<sequence>MRRFLLCSLPLALALTACGEAESDPSEEGTSAEAAAPDDVAEVEAAARTVAEGFVASLNAEDAEAACAFMDVSAQEAVAALSEGSDDCVEAFPEYAAGLPDAEDVEIEEITTESELDGGVEVVVVTLVHPDEEVGALEMRESEDGEWRATRLPGLSLGGA</sequence>
<accession>A0A7K2IND7</accession>
<gene>
    <name evidence="2" type="ORF">GTW20_04210</name>
</gene>
<feature type="region of interest" description="Disordered" evidence="1">
    <location>
        <begin position="140"/>
        <end position="160"/>
    </location>
</feature>
<name>A0A7K2IND7_9ACTN</name>
<protein>
    <submittedName>
        <fullName evidence="2">Lumazine-binding domain protein</fullName>
    </submittedName>
</protein>